<dbReference type="InterPro" id="IPR050380">
    <property type="entry name" value="Immune_Resp_Modulators"/>
</dbReference>
<dbReference type="Proteomes" id="UP000472277">
    <property type="component" value="Chromosome 39"/>
</dbReference>
<dbReference type="PROSITE" id="PS00290">
    <property type="entry name" value="IG_MHC"/>
    <property type="match status" value="2"/>
</dbReference>
<proteinExistence type="predicted"/>
<dbReference type="PROSITE" id="PS50835">
    <property type="entry name" value="IG_LIKE"/>
    <property type="match status" value="3"/>
</dbReference>
<dbReference type="PANTHER" id="PTHR23411">
    <property type="entry name" value="TAPASIN"/>
    <property type="match status" value="1"/>
</dbReference>
<keyword evidence="1" id="KW-1015">Disulfide bond</keyword>
<organism evidence="5 6">
    <name type="scientific">Salmo trutta</name>
    <name type="common">Brown trout</name>
    <dbReference type="NCBI Taxonomy" id="8032"/>
    <lineage>
        <taxon>Eukaryota</taxon>
        <taxon>Metazoa</taxon>
        <taxon>Chordata</taxon>
        <taxon>Craniata</taxon>
        <taxon>Vertebrata</taxon>
        <taxon>Euteleostomi</taxon>
        <taxon>Actinopterygii</taxon>
        <taxon>Neopterygii</taxon>
        <taxon>Teleostei</taxon>
        <taxon>Protacanthopterygii</taxon>
        <taxon>Salmoniformes</taxon>
        <taxon>Salmonidae</taxon>
        <taxon>Salmoninae</taxon>
        <taxon>Salmo</taxon>
    </lineage>
</organism>
<dbReference type="InterPro" id="IPR013783">
    <property type="entry name" value="Ig-like_fold"/>
</dbReference>
<dbReference type="SUPFAM" id="SSF48726">
    <property type="entry name" value="Immunoglobulin"/>
    <property type="match status" value="3"/>
</dbReference>
<reference evidence="5" key="2">
    <citation type="submission" date="2025-09" db="UniProtKB">
        <authorList>
            <consortium name="Ensembl"/>
        </authorList>
    </citation>
    <scope>IDENTIFICATION</scope>
</reference>
<reference evidence="5" key="1">
    <citation type="submission" date="2025-08" db="UniProtKB">
        <authorList>
            <consortium name="Ensembl"/>
        </authorList>
    </citation>
    <scope>IDENTIFICATION</scope>
</reference>
<feature type="domain" description="Ig-like" evidence="4">
    <location>
        <begin position="108"/>
        <end position="205"/>
    </location>
</feature>
<keyword evidence="6" id="KW-1185">Reference proteome</keyword>
<evidence type="ECO:0000313" key="5">
    <source>
        <dbReference type="Ensembl" id="ENSSTUP00000098605.1"/>
    </source>
</evidence>
<dbReference type="FunFam" id="2.60.40.10:FF:000283">
    <property type="entry name" value="Immunoglobulin kappa constant"/>
    <property type="match status" value="3"/>
</dbReference>
<sequence>MVSPFIHSSVYELERGSISPAPSLSCLPKTMAGCPLSCCFNSRLPFKRHKRFIEVRDTEGAPQHSIKSLMNGVFVPSTANINENTWINKNSATVMYFIVHWSGPTVSPTVSLLPPSSEQLSGGSASLACLLTGYSPQGALVSWEVDGLEVSQGVVTSPEEEKEGLYRRSSTLTLSKAGWEQNNNKKIQKNACQKCYKMISGPTVSPTVSLLPPSSEQLSGGSASLACLLTGYSPQGALVSWEVDGLEVSQGVVTSPEEEKEGLYRRSSTLTLSKAGWEQGELYTCRVSHFQHTQASPLRRSHPTHQASSASAQPRHPTVSLLPPSSEQLSGGSASLACLLTGYSPQGALVSWEVDGLEVSQGVVTSPEEEKEGLYRRSSTLTLSKAGWEQGELYTCRVSHFQHTQASPLRRSQCLG</sequence>
<protein>
    <recommendedName>
        <fullName evidence="4">Ig-like domain-containing protein</fullName>
    </recommendedName>
</protein>
<evidence type="ECO:0000256" key="1">
    <source>
        <dbReference type="ARBA" id="ARBA00023157"/>
    </source>
</evidence>
<dbReference type="AlphaFoldDB" id="A0A674DS20"/>
<evidence type="ECO:0000259" key="4">
    <source>
        <dbReference type="PROSITE" id="PS50835"/>
    </source>
</evidence>
<feature type="domain" description="Ig-like" evidence="4">
    <location>
        <begin position="317"/>
        <end position="407"/>
    </location>
</feature>
<dbReference type="InterPro" id="IPR003599">
    <property type="entry name" value="Ig_sub"/>
</dbReference>
<dbReference type="InterPro" id="IPR036179">
    <property type="entry name" value="Ig-like_dom_sf"/>
</dbReference>
<keyword evidence="2" id="KW-0393">Immunoglobulin domain</keyword>
<evidence type="ECO:0000256" key="2">
    <source>
        <dbReference type="ARBA" id="ARBA00023319"/>
    </source>
</evidence>
<name>A0A674DS20_SALTR</name>
<dbReference type="InParanoid" id="A0A674DS20"/>
<evidence type="ECO:0000313" key="6">
    <source>
        <dbReference type="Proteomes" id="UP000472277"/>
    </source>
</evidence>
<dbReference type="Pfam" id="PF07654">
    <property type="entry name" value="C1-set"/>
    <property type="match status" value="3"/>
</dbReference>
<dbReference type="InterPro" id="IPR007110">
    <property type="entry name" value="Ig-like_dom"/>
</dbReference>
<dbReference type="Gene3D" id="2.60.40.10">
    <property type="entry name" value="Immunoglobulins"/>
    <property type="match status" value="3"/>
</dbReference>
<dbReference type="SMART" id="SM00407">
    <property type="entry name" value="IGc1"/>
    <property type="match status" value="3"/>
</dbReference>
<dbReference type="GeneTree" id="ENSGT00940000163371"/>
<dbReference type="InterPro" id="IPR003597">
    <property type="entry name" value="Ig_C1-set"/>
</dbReference>
<feature type="region of interest" description="Disordered" evidence="3">
    <location>
        <begin position="294"/>
        <end position="327"/>
    </location>
</feature>
<dbReference type="Ensembl" id="ENSSTUT00000105847.1">
    <property type="protein sequence ID" value="ENSSTUP00000098605.1"/>
    <property type="gene ID" value="ENSSTUG00000044197.1"/>
</dbReference>
<evidence type="ECO:0000256" key="3">
    <source>
        <dbReference type="SAM" id="MobiDB-lite"/>
    </source>
</evidence>
<dbReference type="SMART" id="SM00409">
    <property type="entry name" value="IG"/>
    <property type="match status" value="2"/>
</dbReference>
<accession>A0A674DS20</accession>
<dbReference type="InterPro" id="IPR003006">
    <property type="entry name" value="Ig/MHC_CS"/>
</dbReference>
<feature type="domain" description="Ig-like" evidence="4">
    <location>
        <begin position="206"/>
        <end position="296"/>
    </location>
</feature>